<feature type="compositionally biased region" description="Polar residues" evidence="1">
    <location>
        <begin position="118"/>
        <end position="129"/>
    </location>
</feature>
<dbReference type="AlphaFoldDB" id="A0AAD4EVU0"/>
<reference evidence="2" key="1">
    <citation type="submission" date="2023-02" db="EMBL/GenBank/DDBJ databases">
        <authorList>
            <person name="Palmer J.M."/>
        </authorList>
    </citation>
    <scope>NUCLEOTIDE SEQUENCE</scope>
    <source>
        <strain evidence="2">FW57</strain>
    </source>
</reference>
<evidence type="ECO:0000256" key="1">
    <source>
        <dbReference type="SAM" id="MobiDB-lite"/>
    </source>
</evidence>
<feature type="compositionally biased region" description="Low complexity" evidence="1">
    <location>
        <begin position="150"/>
        <end position="170"/>
    </location>
</feature>
<organism evidence="2 3">
    <name type="scientific">Staphylotrichum longicolle</name>
    <dbReference type="NCBI Taxonomy" id="669026"/>
    <lineage>
        <taxon>Eukaryota</taxon>
        <taxon>Fungi</taxon>
        <taxon>Dikarya</taxon>
        <taxon>Ascomycota</taxon>
        <taxon>Pezizomycotina</taxon>
        <taxon>Sordariomycetes</taxon>
        <taxon>Sordariomycetidae</taxon>
        <taxon>Sordariales</taxon>
        <taxon>Chaetomiaceae</taxon>
        <taxon>Staphylotrichum</taxon>
    </lineage>
</organism>
<dbReference type="EMBL" id="JAHCVI010000004">
    <property type="protein sequence ID" value="KAG7286507.1"/>
    <property type="molecule type" value="Genomic_DNA"/>
</dbReference>
<name>A0AAD4EVU0_9PEZI</name>
<proteinExistence type="predicted"/>
<comment type="caution">
    <text evidence="2">The sequence shown here is derived from an EMBL/GenBank/DDBJ whole genome shotgun (WGS) entry which is preliminary data.</text>
</comment>
<feature type="compositionally biased region" description="Basic and acidic residues" evidence="1">
    <location>
        <begin position="67"/>
        <end position="89"/>
    </location>
</feature>
<feature type="compositionally biased region" description="Polar residues" evidence="1">
    <location>
        <begin position="1"/>
        <end position="15"/>
    </location>
</feature>
<evidence type="ECO:0000313" key="3">
    <source>
        <dbReference type="Proteomes" id="UP001197093"/>
    </source>
</evidence>
<accession>A0AAD4EVU0</accession>
<feature type="compositionally biased region" description="Acidic residues" evidence="1">
    <location>
        <begin position="171"/>
        <end position="180"/>
    </location>
</feature>
<feature type="region of interest" description="Disordered" evidence="1">
    <location>
        <begin position="143"/>
        <end position="207"/>
    </location>
</feature>
<sequence>MPERSSPNPVASLNQLPRPEQDLDTPAWVSPKSKKKAQETRNTFQALEQLGDADSDPDGFSRPGVGEQERKKLEQEDHPADPKEPKPPEKNPANPKNPPYKKKAKKKAKNKKNNAPAQNTDPSASLSHVASQAISFLRAGAADMTRSAQAVVVSSTDESESATAAASSSSSDEEEEEGEDTGAFRLSRNTFNALAPFPAQPGRCFGS</sequence>
<evidence type="ECO:0000313" key="2">
    <source>
        <dbReference type="EMBL" id="KAG7286507.1"/>
    </source>
</evidence>
<protein>
    <submittedName>
        <fullName evidence="2">Uncharacterized protein</fullName>
    </submittedName>
</protein>
<gene>
    <name evidence="2" type="ORF">NEMBOFW57_008818</name>
</gene>
<keyword evidence="3" id="KW-1185">Reference proteome</keyword>
<dbReference type="Proteomes" id="UP001197093">
    <property type="component" value="Unassembled WGS sequence"/>
</dbReference>
<feature type="region of interest" description="Disordered" evidence="1">
    <location>
        <begin position="1"/>
        <end position="129"/>
    </location>
</feature>
<feature type="compositionally biased region" description="Basic residues" evidence="1">
    <location>
        <begin position="99"/>
        <end position="112"/>
    </location>
</feature>